<proteinExistence type="predicted"/>
<keyword evidence="1" id="KW-1133">Transmembrane helix</keyword>
<gene>
    <name evidence="2" type="ORF">UC8_26820</name>
</gene>
<name>A0A5B9QTD6_9BACT</name>
<evidence type="ECO:0000313" key="3">
    <source>
        <dbReference type="Proteomes" id="UP000325286"/>
    </source>
</evidence>
<reference evidence="2 3" key="1">
    <citation type="submission" date="2019-08" db="EMBL/GenBank/DDBJ databases">
        <title>Deep-cultivation of Planctomycetes and their phenomic and genomic characterization uncovers novel biology.</title>
        <authorList>
            <person name="Wiegand S."/>
            <person name="Jogler M."/>
            <person name="Boedeker C."/>
            <person name="Pinto D."/>
            <person name="Vollmers J."/>
            <person name="Rivas-Marin E."/>
            <person name="Kohn T."/>
            <person name="Peeters S.H."/>
            <person name="Heuer A."/>
            <person name="Rast P."/>
            <person name="Oberbeckmann S."/>
            <person name="Bunk B."/>
            <person name="Jeske O."/>
            <person name="Meyerdierks A."/>
            <person name="Storesund J.E."/>
            <person name="Kallscheuer N."/>
            <person name="Luecker S."/>
            <person name="Lage O.M."/>
            <person name="Pohl T."/>
            <person name="Merkel B.J."/>
            <person name="Hornburger P."/>
            <person name="Mueller R.-W."/>
            <person name="Bruemmer F."/>
            <person name="Labrenz M."/>
            <person name="Spormann A.M."/>
            <person name="Op den Camp H."/>
            <person name="Overmann J."/>
            <person name="Amann R."/>
            <person name="Jetten M.S.M."/>
            <person name="Mascher T."/>
            <person name="Medema M.H."/>
            <person name="Devos D.P."/>
            <person name="Kaster A.-K."/>
            <person name="Ovreas L."/>
            <person name="Rohde M."/>
            <person name="Galperin M.Y."/>
            <person name="Jogler C."/>
        </authorList>
    </citation>
    <scope>NUCLEOTIDE SEQUENCE [LARGE SCALE GENOMIC DNA]</scope>
    <source>
        <strain evidence="2 3">UC8</strain>
    </source>
</reference>
<organism evidence="2 3">
    <name type="scientific">Roseimaritima ulvae</name>
    <dbReference type="NCBI Taxonomy" id="980254"/>
    <lineage>
        <taxon>Bacteria</taxon>
        <taxon>Pseudomonadati</taxon>
        <taxon>Planctomycetota</taxon>
        <taxon>Planctomycetia</taxon>
        <taxon>Pirellulales</taxon>
        <taxon>Pirellulaceae</taxon>
        <taxon>Roseimaritima</taxon>
    </lineage>
</organism>
<sequence length="135" mass="15155">MRQSKLELAVLPAIAAVSDGTATLVGQQPEYFAGQTDPEELNPIGFFLLSMSPQLFGWTLAAWVVVLILFVRFAPYRLAAWGSLVVTGLHVFGVATWLIRVPYGLLWVVLLGCLFRFVVYPRYQPNFRLDHVTRS</sequence>
<dbReference type="EMBL" id="CP042914">
    <property type="protein sequence ID" value="QEG40665.1"/>
    <property type="molecule type" value="Genomic_DNA"/>
</dbReference>
<keyword evidence="3" id="KW-1185">Reference proteome</keyword>
<accession>A0A5B9QTD6</accession>
<feature type="transmembrane region" description="Helical" evidence="1">
    <location>
        <begin position="105"/>
        <end position="123"/>
    </location>
</feature>
<feature type="transmembrane region" description="Helical" evidence="1">
    <location>
        <begin position="78"/>
        <end position="99"/>
    </location>
</feature>
<feature type="transmembrane region" description="Helical" evidence="1">
    <location>
        <begin position="44"/>
        <end position="71"/>
    </location>
</feature>
<dbReference type="RefSeq" id="WP_068130584.1">
    <property type="nucleotide sequence ID" value="NZ_CP042914.1"/>
</dbReference>
<evidence type="ECO:0000256" key="1">
    <source>
        <dbReference type="SAM" id="Phobius"/>
    </source>
</evidence>
<keyword evidence="1" id="KW-0812">Transmembrane</keyword>
<evidence type="ECO:0000313" key="2">
    <source>
        <dbReference type="EMBL" id="QEG40665.1"/>
    </source>
</evidence>
<dbReference type="AlphaFoldDB" id="A0A5B9QTD6"/>
<evidence type="ECO:0008006" key="4">
    <source>
        <dbReference type="Google" id="ProtNLM"/>
    </source>
</evidence>
<dbReference type="Proteomes" id="UP000325286">
    <property type="component" value="Chromosome"/>
</dbReference>
<dbReference type="KEGG" id="rul:UC8_26820"/>
<keyword evidence="1" id="KW-0472">Membrane</keyword>
<protein>
    <recommendedName>
        <fullName evidence="4">DUF5658 domain-containing protein</fullName>
    </recommendedName>
</protein>